<keyword evidence="2" id="KW-1185">Reference proteome</keyword>
<dbReference type="KEGG" id="lpav:PLANPX_2060"/>
<sequence length="37" mass="4285">MGPSRLINALDGVNRRPHDRQITSEPFFYFALADYSE</sequence>
<protein>
    <submittedName>
        <fullName evidence="1">Uncharacterized protein</fullName>
    </submittedName>
</protein>
<gene>
    <name evidence="1" type="ORF">PLANPX_2060</name>
</gene>
<reference evidence="2" key="1">
    <citation type="submission" date="2019-10" db="EMBL/GenBank/DDBJ databases">
        <title>Lacipirellula parvula gen. nov., sp. nov., representing a lineage of planctomycetes widespread in freshwater anoxic habitats, and description of the family Lacipirellulaceae.</title>
        <authorList>
            <person name="Dedysh S.N."/>
            <person name="Kulichevskaya I.S."/>
            <person name="Beletsky A.V."/>
            <person name="Rakitin A.L."/>
            <person name="Mardanov A.V."/>
            <person name="Ivanova A.A."/>
            <person name="Saltykova V.X."/>
            <person name="Rijpstra W.I.C."/>
            <person name="Sinninghe Damste J.S."/>
            <person name="Ravin N.V."/>
        </authorList>
    </citation>
    <scope>NUCLEOTIDE SEQUENCE [LARGE SCALE GENOMIC DNA]</scope>
    <source>
        <strain evidence="2">PX69</strain>
    </source>
</reference>
<evidence type="ECO:0000313" key="2">
    <source>
        <dbReference type="Proteomes" id="UP000326837"/>
    </source>
</evidence>
<name>A0A5K7X7B8_9BACT</name>
<dbReference type="Proteomes" id="UP000326837">
    <property type="component" value="Chromosome"/>
</dbReference>
<proteinExistence type="predicted"/>
<accession>A0A5K7X7B8</accession>
<dbReference type="EMBL" id="AP021861">
    <property type="protein sequence ID" value="BBO32448.1"/>
    <property type="molecule type" value="Genomic_DNA"/>
</dbReference>
<dbReference type="AlphaFoldDB" id="A0A5K7X7B8"/>
<evidence type="ECO:0000313" key="1">
    <source>
        <dbReference type="EMBL" id="BBO32448.1"/>
    </source>
</evidence>
<organism evidence="1 2">
    <name type="scientific">Lacipirellula parvula</name>
    <dbReference type="NCBI Taxonomy" id="2650471"/>
    <lineage>
        <taxon>Bacteria</taxon>
        <taxon>Pseudomonadati</taxon>
        <taxon>Planctomycetota</taxon>
        <taxon>Planctomycetia</taxon>
        <taxon>Pirellulales</taxon>
        <taxon>Lacipirellulaceae</taxon>
        <taxon>Lacipirellula</taxon>
    </lineage>
</organism>